<dbReference type="Proteomes" id="UP000636800">
    <property type="component" value="Unassembled WGS sequence"/>
</dbReference>
<evidence type="ECO:0000313" key="2">
    <source>
        <dbReference type="EMBL" id="KAG0469651.1"/>
    </source>
</evidence>
<accession>A0A835QF27</accession>
<sequence length="90" mass="9900">MKDNRTAGDSRRKPVGKSSSVENFEGWSAAAQGRRGLRRSCTAQQDGPVVNGLPLFAREAYDGEGGIEYECLLRLKEMRRAFNGDELGHA</sequence>
<feature type="compositionally biased region" description="Basic and acidic residues" evidence="1">
    <location>
        <begin position="1"/>
        <end position="12"/>
    </location>
</feature>
<dbReference type="OrthoDB" id="371463at2759"/>
<protein>
    <submittedName>
        <fullName evidence="2">Uncharacterized protein</fullName>
    </submittedName>
</protein>
<dbReference type="AlphaFoldDB" id="A0A835QF27"/>
<name>A0A835QF27_VANPL</name>
<dbReference type="EMBL" id="JADCNL010000008">
    <property type="protein sequence ID" value="KAG0469651.1"/>
    <property type="molecule type" value="Genomic_DNA"/>
</dbReference>
<evidence type="ECO:0000313" key="3">
    <source>
        <dbReference type="Proteomes" id="UP000636800"/>
    </source>
</evidence>
<feature type="region of interest" description="Disordered" evidence="1">
    <location>
        <begin position="1"/>
        <end position="26"/>
    </location>
</feature>
<proteinExistence type="predicted"/>
<organism evidence="2 3">
    <name type="scientific">Vanilla planifolia</name>
    <name type="common">Vanilla</name>
    <dbReference type="NCBI Taxonomy" id="51239"/>
    <lineage>
        <taxon>Eukaryota</taxon>
        <taxon>Viridiplantae</taxon>
        <taxon>Streptophyta</taxon>
        <taxon>Embryophyta</taxon>
        <taxon>Tracheophyta</taxon>
        <taxon>Spermatophyta</taxon>
        <taxon>Magnoliopsida</taxon>
        <taxon>Liliopsida</taxon>
        <taxon>Asparagales</taxon>
        <taxon>Orchidaceae</taxon>
        <taxon>Vanilloideae</taxon>
        <taxon>Vanilleae</taxon>
        <taxon>Vanilla</taxon>
    </lineage>
</organism>
<reference evidence="2 3" key="1">
    <citation type="journal article" date="2020" name="Nat. Food">
        <title>A phased Vanilla planifolia genome enables genetic improvement of flavour and production.</title>
        <authorList>
            <person name="Hasing T."/>
            <person name="Tang H."/>
            <person name="Brym M."/>
            <person name="Khazi F."/>
            <person name="Huang T."/>
            <person name="Chambers A.H."/>
        </authorList>
    </citation>
    <scope>NUCLEOTIDE SEQUENCE [LARGE SCALE GENOMIC DNA]</scope>
    <source>
        <tissue evidence="2">Leaf</tissue>
    </source>
</reference>
<evidence type="ECO:0000256" key="1">
    <source>
        <dbReference type="SAM" id="MobiDB-lite"/>
    </source>
</evidence>
<gene>
    <name evidence="2" type="ORF">HPP92_016351</name>
</gene>
<keyword evidence="3" id="KW-1185">Reference proteome</keyword>
<comment type="caution">
    <text evidence="2">The sequence shown here is derived from an EMBL/GenBank/DDBJ whole genome shotgun (WGS) entry which is preliminary data.</text>
</comment>